<protein>
    <recommendedName>
        <fullName evidence="1">TTF-type domain-containing protein</fullName>
    </recommendedName>
</protein>
<dbReference type="OMA" id="HERQINY"/>
<reference evidence="3" key="1">
    <citation type="submission" date="2011-08" db="EMBL/GenBank/DDBJ databases">
        <title>The draft genome of Latimeria chalumnae.</title>
        <authorList>
            <person name="Di Palma F."/>
            <person name="Alfoldi J."/>
            <person name="Johnson J."/>
            <person name="Berlin A."/>
            <person name="Gnerre S."/>
            <person name="Jaffe D."/>
            <person name="MacCallum I."/>
            <person name="Young S."/>
            <person name="Walker B.J."/>
            <person name="Lander E."/>
            <person name="Lindblad-Toh K."/>
        </authorList>
    </citation>
    <scope>NUCLEOTIDE SEQUENCE [LARGE SCALE GENOMIC DNA]</scope>
    <source>
        <strain evidence="3">Wild caught</strain>
    </source>
</reference>
<dbReference type="Ensembl" id="ENSLACT00000002450.1">
    <property type="protein sequence ID" value="ENSLACP00000002430.1"/>
    <property type="gene ID" value="ENSLACG00000002170.1"/>
</dbReference>
<keyword evidence="3" id="KW-1185">Reference proteome</keyword>
<dbReference type="eggNOG" id="ENOG502QPQD">
    <property type="taxonomic scope" value="Eukaryota"/>
</dbReference>
<reference evidence="2" key="2">
    <citation type="submission" date="2025-08" db="UniProtKB">
        <authorList>
            <consortium name="Ensembl"/>
        </authorList>
    </citation>
    <scope>IDENTIFICATION</scope>
</reference>
<dbReference type="EMBL" id="AFYH01258858">
    <property type="status" value="NOT_ANNOTATED_CDS"/>
    <property type="molecule type" value="Genomic_DNA"/>
</dbReference>
<name>H2ZYF9_LATCH</name>
<reference evidence="2" key="3">
    <citation type="submission" date="2025-09" db="UniProtKB">
        <authorList>
            <consortium name="Ensembl"/>
        </authorList>
    </citation>
    <scope>IDENTIFICATION</scope>
</reference>
<evidence type="ECO:0000313" key="3">
    <source>
        <dbReference type="Proteomes" id="UP000008672"/>
    </source>
</evidence>
<dbReference type="SMART" id="SM00597">
    <property type="entry name" value="ZnF_TTF"/>
    <property type="match status" value="1"/>
</dbReference>
<feature type="domain" description="TTF-type" evidence="1">
    <location>
        <begin position="28"/>
        <end position="116"/>
    </location>
</feature>
<evidence type="ECO:0000259" key="1">
    <source>
        <dbReference type="SMART" id="SM00597"/>
    </source>
</evidence>
<dbReference type="InParanoid" id="H2ZYF9"/>
<dbReference type="InterPro" id="IPR025398">
    <property type="entry name" value="DUF4371"/>
</dbReference>
<dbReference type="Proteomes" id="UP000008672">
    <property type="component" value="Unassembled WGS sequence"/>
</dbReference>
<dbReference type="STRING" id="7897.ENSLACP00000002430"/>
<dbReference type="HOGENOM" id="CLU_006175_4_2_1"/>
<dbReference type="PANTHER" id="PTHR45749:SF37">
    <property type="entry name" value="OS05G0311600 PROTEIN"/>
    <property type="match status" value="1"/>
</dbReference>
<dbReference type="PANTHER" id="PTHR45749">
    <property type="match status" value="1"/>
</dbReference>
<accession>H2ZYF9</accession>
<dbReference type="GeneTree" id="ENSGT00940000164001"/>
<organism evidence="2 3">
    <name type="scientific">Latimeria chalumnae</name>
    <name type="common">Coelacanth</name>
    <dbReference type="NCBI Taxonomy" id="7897"/>
    <lineage>
        <taxon>Eukaryota</taxon>
        <taxon>Metazoa</taxon>
        <taxon>Chordata</taxon>
        <taxon>Craniata</taxon>
        <taxon>Vertebrata</taxon>
        <taxon>Euteleostomi</taxon>
        <taxon>Coelacanthiformes</taxon>
        <taxon>Coelacanthidae</taxon>
        <taxon>Latimeria</taxon>
    </lineage>
</organism>
<dbReference type="AlphaFoldDB" id="H2ZYF9"/>
<dbReference type="InterPro" id="IPR006580">
    <property type="entry name" value="Znf_TTF"/>
</dbReference>
<sequence length="628" mass="71257">PDDISQLPDDGRWHPELKRYSSQIFGMQARFFNRSWYEQYSWLEYSVALDAMFCFACWHFAHVGQSGHFKTAFTHDGFRNWKKASVSLKTHDTAALHKCYMESWAEFKLQKEKGSKVKNLMNSTHAKAVEENQRYMRAVVESLHFTVCQTIAQCAHREDEQSTNRGNFLELCNFNSVVKKKLSDGPGNAKYVHHDIQNEVLDIMANVIRKQISEEVKAAEHFALQVDECKDISKKDQISIVVHYLNNDSIHEEFLHFTPADGLDADSLLEKIKHMLSKCNIDKNACIGQCYDGAAVMSVCNQGVQEKFQKSATNSLFLVDCASNVQTAAEFFATIQMVYNFSSRSVVHDLFIQKQKELEPTKKPVELKKLSDTGLVNMLLAGQYKKTLPAICATLTNVINQSNAHRATEARSLNTLINQSFTVNLTMMESLLRLTKMMSHLQSPDMQLASAIDLVHSVISALRDKHNEETWEDIWSSANDLCGPAGITIIDNLVNELNWHFSPDSCNILKGVSALNPKHESFLDKQCVLPMALHCGICKDNLATELQVRRLLERNKQGDMLTPHLNFRPCSDHIEFFLPTMTEKLLNSSGDCRTSNLALLSINSTRTKRLNVDDVIDSFAVNHNRWIA</sequence>
<proteinExistence type="predicted"/>
<dbReference type="Pfam" id="PF14291">
    <property type="entry name" value="DUF4371"/>
    <property type="match status" value="1"/>
</dbReference>
<evidence type="ECO:0000313" key="2">
    <source>
        <dbReference type="Ensembl" id="ENSLACP00000002430.1"/>
    </source>
</evidence>